<comment type="subunit">
    <text evidence="7">Monomer.</text>
</comment>
<evidence type="ECO:0000256" key="2">
    <source>
        <dbReference type="ARBA" id="ARBA00022679"/>
    </source>
</evidence>
<dbReference type="EMBL" id="CP001629">
    <property type="protein sequence ID" value="ACU88641.1"/>
    <property type="molecule type" value="Genomic_DNA"/>
</dbReference>
<dbReference type="Gene3D" id="3.40.50.300">
    <property type="entry name" value="P-loop containing nucleotide triphosphate hydrolases"/>
    <property type="match status" value="1"/>
</dbReference>
<dbReference type="KEGG" id="dba:Dbac_0517"/>
<name>C7LWE9_DESBD</name>
<comment type="caution">
    <text evidence="7">Lacks conserved residue(s) required for the propagation of feature annotation.</text>
</comment>
<keyword evidence="2 7" id="KW-0808">Transferase</keyword>
<dbReference type="HOGENOM" id="CLU_057607_4_1_7"/>
<dbReference type="Proteomes" id="UP000002216">
    <property type="component" value="Chromosome"/>
</dbReference>
<dbReference type="Pfam" id="PF01202">
    <property type="entry name" value="SKI"/>
    <property type="match status" value="1"/>
</dbReference>
<dbReference type="AlphaFoldDB" id="C7LWE9"/>
<keyword evidence="4 7" id="KW-0418">Kinase</keyword>
<dbReference type="UniPathway" id="UPA00053">
    <property type="reaction ID" value="UER00088"/>
</dbReference>
<evidence type="ECO:0000256" key="1">
    <source>
        <dbReference type="ARBA" id="ARBA00022605"/>
    </source>
</evidence>
<dbReference type="GO" id="GO:0008652">
    <property type="term" value="P:amino acid biosynthetic process"/>
    <property type="evidence" value="ECO:0007669"/>
    <property type="project" value="UniProtKB-KW"/>
</dbReference>
<evidence type="ECO:0000256" key="5">
    <source>
        <dbReference type="ARBA" id="ARBA00022840"/>
    </source>
</evidence>
<dbReference type="EC" id="2.7.1.71" evidence="7"/>
<feature type="binding site" evidence="7">
    <location>
        <position position="118"/>
    </location>
    <ligand>
        <name>ATP</name>
        <dbReference type="ChEBI" id="CHEBI:30616"/>
    </ligand>
</feature>
<feature type="binding site" evidence="7">
    <location>
        <position position="17"/>
    </location>
    <ligand>
        <name>Mg(2+)</name>
        <dbReference type="ChEBI" id="CHEBI:18420"/>
    </ligand>
</feature>
<dbReference type="GO" id="GO:0005829">
    <property type="term" value="C:cytosol"/>
    <property type="evidence" value="ECO:0007669"/>
    <property type="project" value="TreeGrafter"/>
</dbReference>
<sequence>MNHENIILIGMAATGKSTLGKRLARRLNWAFVDTDLLMEAWWGAPLQQIRDHLGLEAFVLAEAQQIQRLHLKRCIIATGGSVVYSEDAMTHLQGQGHIVYIETSFTSISRRLTNPASRGLAIGPGQTLKDLYDERAPLYARFAQLTVNTDGASPEESCSAIIEGLSRTAQEYP</sequence>
<evidence type="ECO:0000313" key="8">
    <source>
        <dbReference type="EMBL" id="ACU88641.1"/>
    </source>
</evidence>
<dbReference type="PANTHER" id="PTHR21087:SF16">
    <property type="entry name" value="SHIKIMATE KINASE 1, CHLOROPLASTIC"/>
    <property type="match status" value="1"/>
</dbReference>
<dbReference type="NCBIfam" id="NF040667">
    <property type="entry name" value="hom_kin_desulfo"/>
    <property type="match status" value="1"/>
</dbReference>
<keyword evidence="5 7" id="KW-0067">ATP-binding</keyword>
<dbReference type="InterPro" id="IPR000623">
    <property type="entry name" value="Shikimate_kinase/TSH1"/>
</dbReference>
<comment type="similarity">
    <text evidence="7">Belongs to the shikimate kinase family.</text>
</comment>
<feature type="binding site" evidence="7">
    <location>
        <position position="35"/>
    </location>
    <ligand>
        <name>substrate</name>
    </ligand>
</feature>
<dbReference type="GO" id="GO:0004765">
    <property type="term" value="F:shikimate kinase activity"/>
    <property type="evidence" value="ECO:0007669"/>
    <property type="project" value="UniProtKB-UniRule"/>
</dbReference>
<keyword evidence="7" id="KW-0963">Cytoplasm</keyword>
<organism evidence="8 9">
    <name type="scientific">Desulfomicrobium baculatum (strain DSM 4028 / VKM B-1378 / X)</name>
    <name type="common">Desulfovibrio baculatus</name>
    <dbReference type="NCBI Taxonomy" id="525897"/>
    <lineage>
        <taxon>Bacteria</taxon>
        <taxon>Pseudomonadati</taxon>
        <taxon>Thermodesulfobacteriota</taxon>
        <taxon>Desulfovibrionia</taxon>
        <taxon>Desulfovibrionales</taxon>
        <taxon>Desulfomicrobiaceae</taxon>
        <taxon>Desulfomicrobium</taxon>
    </lineage>
</organism>
<dbReference type="eggNOG" id="COG0703">
    <property type="taxonomic scope" value="Bacteria"/>
</dbReference>
<evidence type="ECO:0000256" key="4">
    <source>
        <dbReference type="ARBA" id="ARBA00022777"/>
    </source>
</evidence>
<dbReference type="InterPro" id="IPR031322">
    <property type="entry name" value="Shikimate/glucono_kinase"/>
</dbReference>
<keyword evidence="6 7" id="KW-0057">Aromatic amino acid biosynthesis</keyword>
<dbReference type="GO" id="GO:0009073">
    <property type="term" value="P:aromatic amino acid family biosynthetic process"/>
    <property type="evidence" value="ECO:0007669"/>
    <property type="project" value="UniProtKB-KW"/>
</dbReference>
<keyword evidence="1 7" id="KW-0028">Amino-acid biosynthesis</keyword>
<dbReference type="InterPro" id="IPR027417">
    <property type="entry name" value="P-loop_NTPase"/>
</dbReference>
<proteinExistence type="inferred from homology"/>
<keyword evidence="7" id="KW-0479">Metal-binding</keyword>
<dbReference type="PANTHER" id="PTHR21087">
    <property type="entry name" value="SHIKIMATE KINASE"/>
    <property type="match status" value="1"/>
</dbReference>
<dbReference type="OrthoDB" id="9800332at2"/>
<keyword evidence="3 7" id="KW-0547">Nucleotide-binding</keyword>
<dbReference type="GO" id="GO:0000287">
    <property type="term" value="F:magnesium ion binding"/>
    <property type="evidence" value="ECO:0007669"/>
    <property type="project" value="UniProtKB-UniRule"/>
</dbReference>
<gene>
    <name evidence="7" type="primary">aroK</name>
    <name evidence="8" type="ordered locus">Dbac_0517</name>
</gene>
<dbReference type="CDD" id="cd00464">
    <property type="entry name" value="SK"/>
    <property type="match status" value="1"/>
</dbReference>
<evidence type="ECO:0000313" key="9">
    <source>
        <dbReference type="Proteomes" id="UP000002216"/>
    </source>
</evidence>
<reference evidence="8 9" key="1">
    <citation type="journal article" date="2009" name="Stand. Genomic Sci.">
        <title>Complete genome sequence of Desulfomicrobium baculatum type strain (X).</title>
        <authorList>
            <person name="Copeland A."/>
            <person name="Spring S."/>
            <person name="Goker M."/>
            <person name="Schneider S."/>
            <person name="Lapidus A."/>
            <person name="Del Rio T.G."/>
            <person name="Tice H."/>
            <person name="Cheng J.F."/>
            <person name="Chen F."/>
            <person name="Nolan M."/>
            <person name="Bruce D."/>
            <person name="Goodwin L."/>
            <person name="Pitluck S."/>
            <person name="Ivanova N."/>
            <person name="Mavrommatis K."/>
            <person name="Ovchinnikova G."/>
            <person name="Pati A."/>
            <person name="Chen A."/>
            <person name="Palaniappan K."/>
            <person name="Land M."/>
            <person name="Hauser L."/>
            <person name="Chang Y.J."/>
            <person name="Jeffries C.C."/>
            <person name="Meincke L."/>
            <person name="Sims D."/>
            <person name="Brettin T."/>
            <person name="Detter J.C."/>
            <person name="Han C."/>
            <person name="Chain P."/>
            <person name="Bristow J."/>
            <person name="Eisen J.A."/>
            <person name="Markowitz V."/>
            <person name="Hugenholtz P."/>
            <person name="Kyrpides N.C."/>
            <person name="Klenk H.P."/>
            <person name="Lucas S."/>
        </authorList>
    </citation>
    <scope>NUCLEOTIDE SEQUENCE [LARGE SCALE GENOMIC DNA]</scope>
    <source>
        <strain evidence="9">DSM 4028 / VKM B-1378 / X</strain>
    </source>
</reference>
<comment type="cofactor">
    <cofactor evidence="7">
        <name>Mg(2+)</name>
        <dbReference type="ChEBI" id="CHEBI:18420"/>
    </cofactor>
    <text evidence="7">Binds 1 Mg(2+) ion per subunit.</text>
</comment>
<feature type="binding site" evidence="7">
    <location>
        <begin position="13"/>
        <end position="18"/>
    </location>
    <ligand>
        <name>ATP</name>
        <dbReference type="ChEBI" id="CHEBI:30616"/>
    </ligand>
</feature>
<comment type="catalytic activity">
    <reaction evidence="7">
        <text>shikimate + ATP = 3-phosphoshikimate + ADP + H(+)</text>
        <dbReference type="Rhea" id="RHEA:13121"/>
        <dbReference type="ChEBI" id="CHEBI:15378"/>
        <dbReference type="ChEBI" id="CHEBI:30616"/>
        <dbReference type="ChEBI" id="CHEBI:36208"/>
        <dbReference type="ChEBI" id="CHEBI:145989"/>
        <dbReference type="ChEBI" id="CHEBI:456216"/>
        <dbReference type="EC" id="2.7.1.71"/>
    </reaction>
</comment>
<keyword evidence="9" id="KW-1185">Reference proteome</keyword>
<dbReference type="STRING" id="525897.Dbac_0517"/>
<comment type="function">
    <text evidence="7">Catalyzes the specific phosphorylation of the 3-hydroxyl group of shikimic acid using ATP as a cosubstrate.</text>
</comment>
<dbReference type="SUPFAM" id="SSF52540">
    <property type="entry name" value="P-loop containing nucleoside triphosphate hydrolases"/>
    <property type="match status" value="1"/>
</dbReference>
<dbReference type="HAMAP" id="MF_00109">
    <property type="entry name" value="Shikimate_kinase"/>
    <property type="match status" value="1"/>
</dbReference>
<comment type="pathway">
    <text evidence="7">Metabolic intermediate biosynthesis; chorismate biosynthesis; chorismate from D-erythrose 4-phosphate and phosphoenolpyruvate: step 5/7.</text>
</comment>
<protein>
    <recommendedName>
        <fullName evidence="7">Shikimate kinase</fullName>
        <shortName evidence="7">SK</shortName>
        <ecNumber evidence="7">2.7.1.71</ecNumber>
    </recommendedName>
</protein>
<feature type="binding site" evidence="7">
    <location>
        <position position="80"/>
    </location>
    <ligand>
        <name>substrate</name>
    </ligand>
</feature>
<dbReference type="RefSeq" id="WP_012805724.1">
    <property type="nucleotide sequence ID" value="NC_013173.1"/>
</dbReference>
<dbReference type="GO" id="GO:0005524">
    <property type="term" value="F:ATP binding"/>
    <property type="evidence" value="ECO:0007669"/>
    <property type="project" value="UniProtKB-UniRule"/>
</dbReference>
<evidence type="ECO:0000256" key="7">
    <source>
        <dbReference type="HAMAP-Rule" id="MF_00109"/>
    </source>
</evidence>
<keyword evidence="7" id="KW-0460">Magnesium</keyword>
<comment type="subcellular location">
    <subcellularLocation>
        <location evidence="7">Cytoplasm</location>
    </subcellularLocation>
</comment>
<feature type="binding site" evidence="7">
    <location>
        <position position="135"/>
    </location>
    <ligand>
        <name>substrate</name>
    </ligand>
</feature>
<accession>C7LWE9</accession>
<dbReference type="GO" id="GO:0009423">
    <property type="term" value="P:chorismate biosynthetic process"/>
    <property type="evidence" value="ECO:0007669"/>
    <property type="project" value="UniProtKB-UniRule"/>
</dbReference>
<dbReference type="PRINTS" id="PR01100">
    <property type="entry name" value="SHIKIMTKNASE"/>
</dbReference>
<evidence type="ECO:0000256" key="3">
    <source>
        <dbReference type="ARBA" id="ARBA00022741"/>
    </source>
</evidence>
<evidence type="ECO:0000256" key="6">
    <source>
        <dbReference type="ARBA" id="ARBA00023141"/>
    </source>
</evidence>